<reference evidence="2" key="1">
    <citation type="submission" date="2018-09" db="EMBL/GenBank/DDBJ databases">
        <authorList>
            <person name="Zhu H."/>
        </authorList>
    </citation>
    <scope>NUCLEOTIDE SEQUENCE [LARGE SCALE GENOMIC DNA]</scope>
    <source>
        <strain evidence="2">K1S02-23</strain>
    </source>
</reference>
<gene>
    <name evidence="1" type="ORF">D3878_14545</name>
</gene>
<dbReference type="AlphaFoldDB" id="A0A3A3G477"/>
<evidence type="ECO:0000313" key="1">
    <source>
        <dbReference type="EMBL" id="RJG02644.1"/>
    </source>
</evidence>
<organism evidence="1 2">
    <name type="scientific">Noviherbaspirillum sedimenti</name>
    <dbReference type="NCBI Taxonomy" id="2320865"/>
    <lineage>
        <taxon>Bacteria</taxon>
        <taxon>Pseudomonadati</taxon>
        <taxon>Pseudomonadota</taxon>
        <taxon>Betaproteobacteria</taxon>
        <taxon>Burkholderiales</taxon>
        <taxon>Oxalobacteraceae</taxon>
        <taxon>Noviherbaspirillum</taxon>
    </lineage>
</organism>
<dbReference type="EMBL" id="QYUQ01000002">
    <property type="protein sequence ID" value="RJG02644.1"/>
    <property type="molecule type" value="Genomic_DNA"/>
</dbReference>
<name>A0A3A3G477_9BURK</name>
<comment type="caution">
    <text evidence="1">The sequence shown here is derived from an EMBL/GenBank/DDBJ whole genome shotgun (WGS) entry which is preliminary data.</text>
</comment>
<dbReference type="Proteomes" id="UP000266327">
    <property type="component" value="Unassembled WGS sequence"/>
</dbReference>
<proteinExistence type="predicted"/>
<sequence>MTNSSVIQIHPILRELALQLPLVGDSSWTLTCITEFGASREQLRITLDDSDDLIVEMGALDLPRNAMYLTASGNWSACIGRRQVMSRYFRRYGTMCWARYANAAYRESSYRNGEGM</sequence>
<accession>A0A3A3G477</accession>
<keyword evidence="2" id="KW-1185">Reference proteome</keyword>
<protein>
    <submittedName>
        <fullName evidence="1">Uncharacterized protein</fullName>
    </submittedName>
</protein>
<evidence type="ECO:0000313" key="2">
    <source>
        <dbReference type="Proteomes" id="UP000266327"/>
    </source>
</evidence>